<sequence length="177" mass="18961">MQAIGRVQNDKGEDMQRGPVSQVIWRAPALVAVLASMWMSVAVAQTADKPVRTQAGIVKVVSGDVQVQRQEQKLPAQVGDKLYPGDRVVTAADAAIGITLRDDTLMSLGPRSSFVLEDFKFNESSGEGNIAARLAKGTLRYVSGLIGKHSPERQQISTPTATIGIRGTDFIVEVASE</sequence>
<gene>
    <name evidence="2" type="ORF">GAK35_01552</name>
</gene>
<evidence type="ECO:0000313" key="2">
    <source>
        <dbReference type="EMBL" id="KAF1044982.1"/>
    </source>
</evidence>
<dbReference type="InterPro" id="IPR006860">
    <property type="entry name" value="FecR"/>
</dbReference>
<organism evidence="2 3">
    <name type="scientific">Herbaspirillum frisingense</name>
    <dbReference type="NCBI Taxonomy" id="92645"/>
    <lineage>
        <taxon>Bacteria</taxon>
        <taxon>Pseudomonadati</taxon>
        <taxon>Pseudomonadota</taxon>
        <taxon>Betaproteobacteria</taxon>
        <taxon>Burkholderiales</taxon>
        <taxon>Oxalobacteraceae</taxon>
        <taxon>Herbaspirillum</taxon>
    </lineage>
</organism>
<evidence type="ECO:0000313" key="3">
    <source>
        <dbReference type="Proteomes" id="UP000462435"/>
    </source>
</evidence>
<proteinExistence type="predicted"/>
<dbReference type="PANTHER" id="PTHR38731">
    <property type="entry name" value="LIPL45-RELATED LIPOPROTEIN-RELATED"/>
    <property type="match status" value="1"/>
</dbReference>
<dbReference type="EMBL" id="WNDX01000036">
    <property type="protein sequence ID" value="KAF1044982.1"/>
    <property type="molecule type" value="Genomic_DNA"/>
</dbReference>
<dbReference type="Proteomes" id="UP000462435">
    <property type="component" value="Unassembled WGS sequence"/>
</dbReference>
<evidence type="ECO:0000259" key="1">
    <source>
        <dbReference type="Pfam" id="PF04773"/>
    </source>
</evidence>
<comment type="caution">
    <text evidence="2">The sequence shown here is derived from an EMBL/GenBank/DDBJ whole genome shotgun (WGS) entry which is preliminary data.</text>
</comment>
<accession>A0A7V8FXW8</accession>
<feature type="domain" description="FecR protein" evidence="1">
    <location>
        <begin position="86"/>
        <end position="173"/>
    </location>
</feature>
<protein>
    <recommendedName>
        <fullName evidence="1">FecR protein domain-containing protein</fullName>
    </recommendedName>
</protein>
<dbReference type="AlphaFoldDB" id="A0A7V8FXW8"/>
<reference evidence="3" key="1">
    <citation type="journal article" date="2020" name="MBio">
        <title>Horizontal gene transfer to a defensive symbiont with a reduced genome amongst a multipartite beetle microbiome.</title>
        <authorList>
            <person name="Waterworth S.C."/>
            <person name="Florez L.V."/>
            <person name="Rees E.R."/>
            <person name="Hertweck C."/>
            <person name="Kaltenpoth M."/>
            <person name="Kwan J.C."/>
        </authorList>
    </citation>
    <scope>NUCLEOTIDE SEQUENCE [LARGE SCALE GENOMIC DNA]</scope>
</reference>
<name>A0A7V8FXW8_9BURK</name>
<dbReference type="Pfam" id="PF04773">
    <property type="entry name" value="FecR"/>
    <property type="match status" value="1"/>
</dbReference>